<dbReference type="GO" id="GO:0008236">
    <property type="term" value="F:serine-type peptidase activity"/>
    <property type="evidence" value="ECO:0007669"/>
    <property type="project" value="UniProtKB-KW"/>
</dbReference>
<evidence type="ECO:0000256" key="4">
    <source>
        <dbReference type="ARBA" id="ARBA00022801"/>
    </source>
</evidence>
<reference evidence="7 8" key="1">
    <citation type="submission" date="2019-08" db="EMBL/GenBank/DDBJ databases">
        <title>Genome of Aequorivita antarctica SW49 (type strain).</title>
        <authorList>
            <person name="Bowman J.P."/>
        </authorList>
    </citation>
    <scope>NUCLEOTIDE SEQUENCE [LARGE SCALE GENOMIC DNA]</scope>
    <source>
        <strain evidence="7 8">SW49</strain>
    </source>
</reference>
<evidence type="ECO:0000256" key="3">
    <source>
        <dbReference type="ARBA" id="ARBA00022729"/>
    </source>
</evidence>
<protein>
    <submittedName>
        <fullName evidence="7">T9SS type A sorting domain-containing protein</fullName>
    </submittedName>
</protein>
<dbReference type="InterPro" id="IPR029062">
    <property type="entry name" value="Class_I_gatase-like"/>
</dbReference>
<organism evidence="7 8">
    <name type="scientific">Aequorivita antarctica</name>
    <dbReference type="NCBI Taxonomy" id="153266"/>
    <lineage>
        <taxon>Bacteria</taxon>
        <taxon>Pseudomonadati</taxon>
        <taxon>Bacteroidota</taxon>
        <taxon>Flavobacteriia</taxon>
        <taxon>Flavobacteriales</taxon>
        <taxon>Flavobacteriaceae</taxon>
        <taxon>Aequorivita</taxon>
    </lineage>
</organism>
<evidence type="ECO:0000313" key="7">
    <source>
        <dbReference type="EMBL" id="TXD73833.1"/>
    </source>
</evidence>
<keyword evidence="2" id="KW-0645">Protease</keyword>
<accession>A0A5C6Z2V2</accession>
<dbReference type="PANTHER" id="PTHR36175">
    <property type="entry name" value="CYANOPHYCINASE"/>
    <property type="match status" value="1"/>
</dbReference>
<dbReference type="EMBL" id="VORT01000003">
    <property type="protein sequence ID" value="TXD73833.1"/>
    <property type="molecule type" value="Genomic_DNA"/>
</dbReference>
<feature type="domain" description="Secretion system C-terminal sorting" evidence="6">
    <location>
        <begin position="359"/>
        <end position="420"/>
    </location>
</feature>
<keyword evidence="4" id="KW-0378">Hydrolase</keyword>
<dbReference type="PANTHER" id="PTHR36175:SF1">
    <property type="entry name" value="CYANOPHYCINASE"/>
    <property type="match status" value="1"/>
</dbReference>
<sequence>MEKTLLLIALFLNVLVYSQNYTEYVTGSTSDINTNHQAGICLMGGASENDEAMVWFLNKADGGDVVVLRSTGDDGYNDYFYSELGVTLNSVTTFVIHNETGAIDPVVLQKVANAEAIWFAGGDQWDYVSYFKDNAMETTLNEYINVKQGVVGGTSAGMAILGSSYFTAEYGTLDSPVALSNPYHSRVALGYNDFLEVPFMQNLITDTHFAERDRQGRISVFLARFIEDNGPRSFGIACNEYTAVCVEPNGKAYVYGEYPDYPEFAYFLQTNCVLDYAPETLEVGTPVTWNRSGEAIKVYKVPGTYGGPNYFDLSDWETGSGGSWENWFIDNGNLNMEAGDNPECGQLEVPGSDSGLMRVYPNPFKNELFLNSKLPVSDVSLFDVLGKEIKIEIQDNFRIETSSLSTGTYILKLRTENSQQNFRLIKN</sequence>
<dbReference type="Pfam" id="PF18962">
    <property type="entry name" value="Por_Secre_tail"/>
    <property type="match status" value="1"/>
</dbReference>
<dbReference type="Pfam" id="PF03575">
    <property type="entry name" value="Peptidase_S51"/>
    <property type="match status" value="1"/>
</dbReference>
<dbReference type="AlphaFoldDB" id="A0A5C6Z2V2"/>
<dbReference type="Gene3D" id="3.40.50.880">
    <property type="match status" value="1"/>
</dbReference>
<evidence type="ECO:0000313" key="8">
    <source>
        <dbReference type="Proteomes" id="UP000321497"/>
    </source>
</evidence>
<dbReference type="Proteomes" id="UP000321497">
    <property type="component" value="Unassembled WGS sequence"/>
</dbReference>
<dbReference type="RefSeq" id="WP_111843538.1">
    <property type="nucleotide sequence ID" value="NZ_UEGI01000002.1"/>
</dbReference>
<evidence type="ECO:0000256" key="2">
    <source>
        <dbReference type="ARBA" id="ARBA00022670"/>
    </source>
</evidence>
<dbReference type="InterPro" id="IPR005320">
    <property type="entry name" value="Peptidase_S51"/>
</dbReference>
<keyword evidence="8" id="KW-1185">Reference proteome</keyword>
<proteinExistence type="inferred from homology"/>
<dbReference type="SUPFAM" id="SSF52317">
    <property type="entry name" value="Class I glutamine amidotransferase-like"/>
    <property type="match status" value="1"/>
</dbReference>
<comment type="similarity">
    <text evidence="1">Belongs to the peptidase S51 family.</text>
</comment>
<gene>
    <name evidence="7" type="ORF">ESU54_05005</name>
</gene>
<evidence type="ECO:0000259" key="6">
    <source>
        <dbReference type="Pfam" id="PF18962"/>
    </source>
</evidence>
<comment type="caution">
    <text evidence="7">The sequence shown here is derived from an EMBL/GenBank/DDBJ whole genome shotgun (WGS) entry which is preliminary data.</text>
</comment>
<keyword evidence="5" id="KW-0720">Serine protease</keyword>
<dbReference type="OrthoDB" id="626993at2"/>
<name>A0A5C6Z2V2_9FLAO</name>
<keyword evidence="3" id="KW-0732">Signal</keyword>
<dbReference type="InterPro" id="IPR026444">
    <property type="entry name" value="Secre_tail"/>
</dbReference>
<evidence type="ECO:0000256" key="5">
    <source>
        <dbReference type="ARBA" id="ARBA00022825"/>
    </source>
</evidence>
<dbReference type="NCBIfam" id="TIGR04183">
    <property type="entry name" value="Por_Secre_tail"/>
    <property type="match status" value="1"/>
</dbReference>
<evidence type="ECO:0000256" key="1">
    <source>
        <dbReference type="ARBA" id="ARBA00006534"/>
    </source>
</evidence>
<dbReference type="GO" id="GO:0006508">
    <property type="term" value="P:proteolysis"/>
    <property type="evidence" value="ECO:0007669"/>
    <property type="project" value="UniProtKB-KW"/>
</dbReference>
<dbReference type="CDD" id="cd03145">
    <property type="entry name" value="GAT1_cyanophycinase"/>
    <property type="match status" value="1"/>
</dbReference>